<protein>
    <submittedName>
        <fullName evidence="3">Metal-dependent hydrolase</fullName>
    </submittedName>
</protein>
<keyword evidence="4" id="KW-1185">Reference proteome</keyword>
<keyword evidence="1" id="KW-1133">Transmembrane helix</keyword>
<keyword evidence="1" id="KW-0812">Transmembrane</keyword>
<feature type="domain" description="Endonuclease/exonuclease/phosphatase" evidence="2">
    <location>
        <begin position="55"/>
        <end position="349"/>
    </location>
</feature>
<dbReference type="InterPro" id="IPR051916">
    <property type="entry name" value="GPI-anchor_lipid_remodeler"/>
</dbReference>
<dbReference type="SUPFAM" id="SSF56219">
    <property type="entry name" value="DNase I-like"/>
    <property type="match status" value="1"/>
</dbReference>
<proteinExistence type="predicted"/>
<gene>
    <name evidence="3" type="ORF">BES34_014465</name>
</gene>
<dbReference type="Pfam" id="PF03372">
    <property type="entry name" value="Exo_endo_phos"/>
    <property type="match status" value="1"/>
</dbReference>
<dbReference type="InterPro" id="IPR036691">
    <property type="entry name" value="Endo/exonu/phosph_ase_sf"/>
</dbReference>
<comment type="caution">
    <text evidence="3">The sequence shown here is derived from an EMBL/GenBank/DDBJ whole genome shotgun (WGS) entry which is preliminary data.</text>
</comment>
<evidence type="ECO:0000259" key="2">
    <source>
        <dbReference type="Pfam" id="PF03372"/>
    </source>
</evidence>
<dbReference type="Proteomes" id="UP000094669">
    <property type="component" value="Unassembled WGS sequence"/>
</dbReference>
<sequence>MKILKNTLYTVLIAFALLLIAVYFSTFHPNAMEEVEVLCESNPPTVQKAKQLKILSWNVQYFAGKERVFWYDVPDESGPDTAPTSEEIRSTLKKVANVILEKSPDIILLQEVDDRARRTHGENQSERLLPLLGDLYPCRAEAFYWKAGFVPHPKILGSVGMKLVTLSKYKISTAIRHQLPLAELDPISNQFQLKRAVLQVDLPITEGGKFVALNTHLDAFSMGTDTMQKQVNFLAGLLSRLDEEKADWVLGGDFNLLPPGFKRSSLHPNGAFYYSDDEEIKPLFDKWSSGATPEELNGSDKEKFFTYYPNDPLIAKPDRTIDYIFFSKGLVKIFYSVIRSGDAAEASDHFPLEAVFRFIE</sequence>
<keyword evidence="3" id="KW-0378">Hydrolase</keyword>
<evidence type="ECO:0000313" key="4">
    <source>
        <dbReference type="Proteomes" id="UP000094669"/>
    </source>
</evidence>
<name>A0ABX4YG83_9LEPT</name>
<evidence type="ECO:0000313" key="3">
    <source>
        <dbReference type="EMBL" id="PNV74276.1"/>
    </source>
</evidence>
<dbReference type="InterPro" id="IPR005135">
    <property type="entry name" value="Endo/exonuclease/phosphatase"/>
</dbReference>
<dbReference type="PANTHER" id="PTHR14859">
    <property type="entry name" value="CALCOFLUOR WHITE HYPERSENSITIVE PROTEIN PRECURSOR"/>
    <property type="match status" value="1"/>
</dbReference>
<evidence type="ECO:0000256" key="1">
    <source>
        <dbReference type="SAM" id="Phobius"/>
    </source>
</evidence>
<feature type="transmembrane region" description="Helical" evidence="1">
    <location>
        <begin position="7"/>
        <end position="24"/>
    </location>
</feature>
<accession>A0ABX4YG83</accession>
<dbReference type="RefSeq" id="WP_020988112.1">
    <property type="nucleotide sequence ID" value="NZ_MCRM02000016.1"/>
</dbReference>
<reference evidence="3" key="1">
    <citation type="submission" date="2018-01" db="EMBL/GenBank/DDBJ databases">
        <title>Genomic characterization of Leptospira inadai serogroup Lyme isolated from captured rat in Brazil and comparative analysis with human reference strain.</title>
        <authorList>
            <person name="Moreno L.Z."/>
            <person name="Loureiro A.P."/>
            <person name="Miraglia F."/>
            <person name="Kremer F.S."/>
            <person name="Eslabao M.R."/>
            <person name="Dellagostin O.A."/>
            <person name="Lilenbaum W."/>
            <person name="Moreno A.M."/>
        </authorList>
    </citation>
    <scope>NUCLEOTIDE SEQUENCE [LARGE SCALE GENOMIC DNA]</scope>
    <source>
        <strain evidence="3">M34/99</strain>
    </source>
</reference>
<dbReference type="GO" id="GO:0016787">
    <property type="term" value="F:hydrolase activity"/>
    <property type="evidence" value="ECO:0007669"/>
    <property type="project" value="UniProtKB-KW"/>
</dbReference>
<dbReference type="Gene3D" id="3.60.10.10">
    <property type="entry name" value="Endonuclease/exonuclease/phosphatase"/>
    <property type="match status" value="1"/>
</dbReference>
<keyword evidence="1" id="KW-0472">Membrane</keyword>
<dbReference type="EMBL" id="MCRM02000016">
    <property type="protein sequence ID" value="PNV74276.1"/>
    <property type="molecule type" value="Genomic_DNA"/>
</dbReference>
<dbReference type="PANTHER" id="PTHR14859:SF1">
    <property type="entry name" value="PGAP2-INTERACTING PROTEIN"/>
    <property type="match status" value="1"/>
</dbReference>
<organism evidence="3 4">
    <name type="scientific">Leptospira inadai serovar Lyme</name>
    <dbReference type="NCBI Taxonomy" id="293084"/>
    <lineage>
        <taxon>Bacteria</taxon>
        <taxon>Pseudomonadati</taxon>
        <taxon>Spirochaetota</taxon>
        <taxon>Spirochaetia</taxon>
        <taxon>Leptospirales</taxon>
        <taxon>Leptospiraceae</taxon>
        <taxon>Leptospira</taxon>
    </lineage>
</organism>